<dbReference type="EMBL" id="BMIN01000021">
    <property type="protein sequence ID" value="GGD25184.1"/>
    <property type="molecule type" value="Genomic_DNA"/>
</dbReference>
<keyword evidence="2" id="KW-0460">Magnesium</keyword>
<reference evidence="4" key="1">
    <citation type="journal article" date="2019" name="Int. J. Syst. Evol. Microbiol.">
        <title>The Global Catalogue of Microorganisms (GCM) 10K type strain sequencing project: providing services to taxonomists for standard genome sequencing and annotation.</title>
        <authorList>
            <consortium name="The Broad Institute Genomics Platform"/>
            <consortium name="The Broad Institute Genome Sequencing Center for Infectious Disease"/>
            <person name="Wu L."/>
            <person name="Ma J."/>
        </authorList>
    </citation>
    <scope>NUCLEOTIDE SEQUENCE [LARGE SCALE GENOMIC DNA]</scope>
    <source>
        <strain evidence="4">CGMCC 1.15353</strain>
    </source>
</reference>
<keyword evidence="4" id="KW-1185">Reference proteome</keyword>
<name>A0ABQ1QGA4_9BACI</name>
<gene>
    <name evidence="3" type="primary">pfs</name>
    <name evidence="3" type="ORF">GCM10011389_36080</name>
</gene>
<dbReference type="Gene3D" id="1.10.150.240">
    <property type="entry name" value="Putative phosphatase, domain 2"/>
    <property type="match status" value="1"/>
</dbReference>
<evidence type="ECO:0000313" key="4">
    <source>
        <dbReference type="Proteomes" id="UP000642571"/>
    </source>
</evidence>
<dbReference type="PANTHER" id="PTHR43434">
    <property type="entry name" value="PHOSPHOGLYCOLATE PHOSPHATASE"/>
    <property type="match status" value="1"/>
</dbReference>
<dbReference type="Pfam" id="PF00702">
    <property type="entry name" value="Hydrolase"/>
    <property type="match status" value="1"/>
</dbReference>
<organism evidence="3 4">
    <name type="scientific">Pontibacillus salipaludis</name>
    <dbReference type="NCBI Taxonomy" id="1697394"/>
    <lineage>
        <taxon>Bacteria</taxon>
        <taxon>Bacillati</taxon>
        <taxon>Bacillota</taxon>
        <taxon>Bacilli</taxon>
        <taxon>Bacillales</taxon>
        <taxon>Bacillaceae</taxon>
        <taxon>Pontibacillus</taxon>
    </lineage>
</organism>
<dbReference type="RefSeq" id="WP_188655770.1">
    <property type="nucleotide sequence ID" value="NZ_BMIN01000021.1"/>
</dbReference>
<accession>A0ABQ1QGA4</accession>
<keyword evidence="1" id="KW-0378">Hydrolase</keyword>
<sequence length="226" mass="25871">MNEAVIFDMDGTLFQTDLILEPSLEDTFQRLREEDLWEDETPLEQYRSIMGVSLPVVWETLLPNHTKVEQKRANEWFQKSLIENIRNGLGELYPYTNHVLQELTDRSISVFIASNGEEEYLHTIANQFALNDWVSGVYSIQVINSGDKSDLVHKIMNDHNISEALVVGDRRSDIRAAKANNLLAVGCKFDFSQEGELEEADVVIEDLRSVLELTAHLPHHLHVNKL</sequence>
<evidence type="ECO:0000256" key="2">
    <source>
        <dbReference type="ARBA" id="ARBA00022842"/>
    </source>
</evidence>
<dbReference type="Gene3D" id="3.40.50.1000">
    <property type="entry name" value="HAD superfamily/HAD-like"/>
    <property type="match status" value="1"/>
</dbReference>
<dbReference type="SUPFAM" id="SSF56784">
    <property type="entry name" value="HAD-like"/>
    <property type="match status" value="1"/>
</dbReference>
<dbReference type="InterPro" id="IPR036412">
    <property type="entry name" value="HAD-like_sf"/>
</dbReference>
<evidence type="ECO:0000256" key="1">
    <source>
        <dbReference type="ARBA" id="ARBA00022801"/>
    </source>
</evidence>
<evidence type="ECO:0000313" key="3">
    <source>
        <dbReference type="EMBL" id="GGD25184.1"/>
    </source>
</evidence>
<dbReference type="PANTHER" id="PTHR43434:SF1">
    <property type="entry name" value="PHOSPHOGLYCOLATE PHOSPHATASE"/>
    <property type="match status" value="1"/>
</dbReference>
<dbReference type="Proteomes" id="UP000642571">
    <property type="component" value="Unassembled WGS sequence"/>
</dbReference>
<dbReference type="InterPro" id="IPR023214">
    <property type="entry name" value="HAD_sf"/>
</dbReference>
<protein>
    <submittedName>
        <fullName evidence="3">MTA/SAH nucleosidase</fullName>
    </submittedName>
</protein>
<dbReference type="SFLD" id="SFLDG01129">
    <property type="entry name" value="C1.5:_HAD__Beta-PGM__Phosphata"/>
    <property type="match status" value="1"/>
</dbReference>
<proteinExistence type="predicted"/>
<comment type="caution">
    <text evidence="3">The sequence shown here is derived from an EMBL/GenBank/DDBJ whole genome shotgun (WGS) entry which is preliminary data.</text>
</comment>
<dbReference type="InterPro" id="IPR050155">
    <property type="entry name" value="HAD-like_hydrolase_sf"/>
</dbReference>
<dbReference type="SFLD" id="SFLDS00003">
    <property type="entry name" value="Haloacid_Dehalogenase"/>
    <property type="match status" value="1"/>
</dbReference>
<dbReference type="InterPro" id="IPR023198">
    <property type="entry name" value="PGP-like_dom2"/>
</dbReference>